<sequence>MDTIQIKDKTFKPYINREKIRLAIGEIAARINEELAGKNPLFICVLNGAFVFASDLYREIKIESEITFMRMKSYSGTETTGSVKEIQGLNEDIKDRTVVIVEDIVDTGYTIQHIINELSRRGPKEIRVATLLFKPQALKCDISVDYAALEIPNAFIVGYGLDYDEQGRNLKDIYVITE</sequence>
<dbReference type="EC" id="2.4.2.8" evidence="5 15"/>
<organism evidence="17 18">
    <name type="scientific">Coprobacter tertius</name>
    <dbReference type="NCBI Taxonomy" id="2944915"/>
    <lineage>
        <taxon>Bacteria</taxon>
        <taxon>Pseudomonadati</taxon>
        <taxon>Bacteroidota</taxon>
        <taxon>Bacteroidia</taxon>
        <taxon>Bacteroidales</taxon>
        <taxon>Barnesiellaceae</taxon>
        <taxon>Coprobacter</taxon>
    </lineage>
</organism>
<evidence type="ECO:0000256" key="3">
    <source>
        <dbReference type="ARBA" id="ARBA00004669"/>
    </source>
</evidence>
<dbReference type="Gene3D" id="3.40.50.2020">
    <property type="match status" value="1"/>
</dbReference>
<comment type="caution">
    <text evidence="17">The sequence shown here is derived from an EMBL/GenBank/DDBJ whole genome shotgun (WGS) entry which is preliminary data.</text>
</comment>
<dbReference type="PANTHER" id="PTHR43340:SF1">
    <property type="entry name" value="HYPOXANTHINE PHOSPHORIBOSYLTRANSFERASE"/>
    <property type="match status" value="1"/>
</dbReference>
<dbReference type="SUPFAM" id="SSF53271">
    <property type="entry name" value="PRTase-like"/>
    <property type="match status" value="1"/>
</dbReference>
<keyword evidence="6 15" id="KW-0963">Cytoplasm</keyword>
<evidence type="ECO:0000256" key="1">
    <source>
        <dbReference type="ARBA" id="ARBA00001946"/>
    </source>
</evidence>
<comment type="pathway">
    <text evidence="3 15">Purine metabolism; IMP biosynthesis via salvage pathway; IMP from hypoxanthine: step 1/1.</text>
</comment>
<dbReference type="PANTHER" id="PTHR43340">
    <property type="entry name" value="HYPOXANTHINE-GUANINE PHOSPHORIBOSYLTRANSFERASE"/>
    <property type="match status" value="1"/>
</dbReference>
<dbReference type="Pfam" id="PF00156">
    <property type="entry name" value="Pribosyltran"/>
    <property type="match status" value="1"/>
</dbReference>
<name>A0ABT1MG41_9BACT</name>
<protein>
    <recommendedName>
        <fullName evidence="5 15">Hypoxanthine phosphoribosyltransferase</fullName>
        <ecNumber evidence="5 15">2.4.2.8</ecNumber>
    </recommendedName>
</protein>
<evidence type="ECO:0000256" key="6">
    <source>
        <dbReference type="ARBA" id="ARBA00022490"/>
    </source>
</evidence>
<evidence type="ECO:0000313" key="17">
    <source>
        <dbReference type="EMBL" id="MCP9611608.1"/>
    </source>
</evidence>
<evidence type="ECO:0000259" key="16">
    <source>
        <dbReference type="Pfam" id="PF00156"/>
    </source>
</evidence>
<accession>A0ABT1MG41</accession>
<dbReference type="InterPro" id="IPR005904">
    <property type="entry name" value="Hxn_phspho_trans"/>
</dbReference>
<comment type="subcellular location">
    <subcellularLocation>
        <location evidence="2 15">Cytoplasm</location>
    </subcellularLocation>
</comment>
<keyword evidence="11 15" id="KW-0547">Nucleotide-binding</keyword>
<keyword evidence="7 15" id="KW-0328">Glycosyltransferase</keyword>
<evidence type="ECO:0000313" key="18">
    <source>
        <dbReference type="Proteomes" id="UP001205603"/>
    </source>
</evidence>
<keyword evidence="18" id="KW-1185">Reference proteome</keyword>
<evidence type="ECO:0000256" key="5">
    <source>
        <dbReference type="ARBA" id="ARBA00011895"/>
    </source>
</evidence>
<evidence type="ECO:0000256" key="11">
    <source>
        <dbReference type="ARBA" id="ARBA00022741"/>
    </source>
</evidence>
<evidence type="ECO:0000256" key="4">
    <source>
        <dbReference type="ARBA" id="ARBA00008391"/>
    </source>
</evidence>
<evidence type="ECO:0000256" key="10">
    <source>
        <dbReference type="ARBA" id="ARBA00022726"/>
    </source>
</evidence>
<dbReference type="GO" id="GO:0016757">
    <property type="term" value="F:glycosyltransferase activity"/>
    <property type="evidence" value="ECO:0007669"/>
    <property type="project" value="UniProtKB-KW"/>
</dbReference>
<comment type="cofactor">
    <cofactor evidence="1 15">
        <name>Mg(2+)</name>
        <dbReference type="ChEBI" id="CHEBI:18420"/>
    </cofactor>
</comment>
<dbReference type="InterPro" id="IPR029057">
    <property type="entry name" value="PRTase-like"/>
</dbReference>
<evidence type="ECO:0000256" key="13">
    <source>
        <dbReference type="ARBA" id="ARBA00048811"/>
    </source>
</evidence>
<proteinExistence type="inferred from homology"/>
<dbReference type="Proteomes" id="UP001205603">
    <property type="component" value="Unassembled WGS sequence"/>
</dbReference>
<comment type="catalytic activity">
    <reaction evidence="13">
        <text>GMP + diphosphate = guanine + 5-phospho-alpha-D-ribose 1-diphosphate</text>
        <dbReference type="Rhea" id="RHEA:25424"/>
        <dbReference type="ChEBI" id="CHEBI:16235"/>
        <dbReference type="ChEBI" id="CHEBI:33019"/>
        <dbReference type="ChEBI" id="CHEBI:58017"/>
        <dbReference type="ChEBI" id="CHEBI:58115"/>
        <dbReference type="EC" id="2.4.2.8"/>
    </reaction>
    <physiologicalReaction direction="right-to-left" evidence="13">
        <dbReference type="Rhea" id="RHEA:25426"/>
    </physiologicalReaction>
</comment>
<evidence type="ECO:0000256" key="8">
    <source>
        <dbReference type="ARBA" id="ARBA00022679"/>
    </source>
</evidence>
<reference evidence="17 18" key="1">
    <citation type="submission" date="2022-07" db="EMBL/GenBank/DDBJ databases">
        <title>Fecal culturing of patients with breast cancer.</title>
        <authorList>
            <person name="Teng N.M.Y."/>
            <person name="Kiu R."/>
            <person name="Evans R."/>
            <person name="Baker D.J."/>
            <person name="Zenner C."/>
            <person name="Robinson S.D."/>
            <person name="Hall L.J."/>
        </authorList>
    </citation>
    <scope>NUCLEOTIDE SEQUENCE [LARGE SCALE GENOMIC DNA]</scope>
    <source>
        <strain evidence="17 18">LH1063</strain>
    </source>
</reference>
<keyword evidence="8 15" id="KW-0808">Transferase</keyword>
<dbReference type="InterPro" id="IPR000836">
    <property type="entry name" value="PRTase_dom"/>
</dbReference>
<keyword evidence="10 15" id="KW-0660">Purine salvage</keyword>
<evidence type="ECO:0000256" key="2">
    <source>
        <dbReference type="ARBA" id="ARBA00004496"/>
    </source>
</evidence>
<evidence type="ECO:0000256" key="15">
    <source>
        <dbReference type="RuleBase" id="RU364099"/>
    </source>
</evidence>
<keyword evidence="12 15" id="KW-0460">Magnesium</keyword>
<dbReference type="RefSeq" id="WP_255026487.1">
    <property type="nucleotide sequence ID" value="NZ_JANDHW010000004.1"/>
</dbReference>
<evidence type="ECO:0000256" key="9">
    <source>
        <dbReference type="ARBA" id="ARBA00022723"/>
    </source>
</evidence>
<dbReference type="CDD" id="cd06223">
    <property type="entry name" value="PRTases_typeI"/>
    <property type="match status" value="1"/>
</dbReference>
<feature type="domain" description="Phosphoribosyltransferase" evidence="16">
    <location>
        <begin position="19"/>
        <end position="163"/>
    </location>
</feature>
<evidence type="ECO:0000256" key="14">
    <source>
        <dbReference type="ARBA" id="ARBA00049402"/>
    </source>
</evidence>
<evidence type="ECO:0000256" key="7">
    <source>
        <dbReference type="ARBA" id="ARBA00022676"/>
    </source>
</evidence>
<gene>
    <name evidence="17" type="primary">hpt</name>
    <name evidence="17" type="ORF">NMU02_05835</name>
</gene>
<dbReference type="EMBL" id="JANDHW010000004">
    <property type="protein sequence ID" value="MCP9611608.1"/>
    <property type="molecule type" value="Genomic_DNA"/>
</dbReference>
<keyword evidence="9 15" id="KW-0479">Metal-binding</keyword>
<comment type="catalytic activity">
    <reaction evidence="14">
        <text>IMP + diphosphate = hypoxanthine + 5-phospho-alpha-D-ribose 1-diphosphate</text>
        <dbReference type="Rhea" id="RHEA:17973"/>
        <dbReference type="ChEBI" id="CHEBI:17368"/>
        <dbReference type="ChEBI" id="CHEBI:33019"/>
        <dbReference type="ChEBI" id="CHEBI:58017"/>
        <dbReference type="ChEBI" id="CHEBI:58053"/>
        <dbReference type="EC" id="2.4.2.8"/>
    </reaction>
    <physiologicalReaction direction="right-to-left" evidence="14">
        <dbReference type="Rhea" id="RHEA:17975"/>
    </physiologicalReaction>
</comment>
<comment type="similarity">
    <text evidence="4 15">Belongs to the purine/pyrimidine phosphoribosyltransferase family.</text>
</comment>
<dbReference type="InterPro" id="IPR050408">
    <property type="entry name" value="HGPRT"/>
</dbReference>
<evidence type="ECO:0000256" key="12">
    <source>
        <dbReference type="ARBA" id="ARBA00022842"/>
    </source>
</evidence>
<dbReference type="NCBIfam" id="TIGR01203">
    <property type="entry name" value="HGPRTase"/>
    <property type="match status" value="1"/>
</dbReference>